<evidence type="ECO:0000313" key="2">
    <source>
        <dbReference type="EMBL" id="MBB4081740.1"/>
    </source>
</evidence>
<evidence type="ECO:0000259" key="1">
    <source>
        <dbReference type="Pfam" id="PF21880"/>
    </source>
</evidence>
<evidence type="ECO:0000313" key="3">
    <source>
        <dbReference type="Proteomes" id="UP000529946"/>
    </source>
</evidence>
<accession>A0A7W6NP21</accession>
<gene>
    <name evidence="2" type="ORF">GGR12_000579</name>
</gene>
<dbReference type="Proteomes" id="UP000529946">
    <property type="component" value="Unassembled WGS sequence"/>
</dbReference>
<dbReference type="EMBL" id="JACIDM010000001">
    <property type="protein sequence ID" value="MBB4081740.1"/>
    <property type="molecule type" value="Genomic_DNA"/>
</dbReference>
<dbReference type="InterPro" id="IPR054209">
    <property type="entry name" value="DUF6916"/>
</dbReference>
<proteinExistence type="predicted"/>
<dbReference type="RefSeq" id="WP_183202736.1">
    <property type="nucleotide sequence ID" value="NZ_BAAAER010000010.1"/>
</dbReference>
<reference evidence="2 3" key="1">
    <citation type="submission" date="2020-08" db="EMBL/GenBank/DDBJ databases">
        <title>Genomic Encyclopedia of Type Strains, Phase IV (KMG-IV): sequencing the most valuable type-strain genomes for metagenomic binning, comparative biology and taxonomic classification.</title>
        <authorList>
            <person name="Goeker M."/>
        </authorList>
    </citation>
    <scope>NUCLEOTIDE SEQUENCE [LARGE SCALE GENOMIC DNA]</scope>
    <source>
        <strain evidence="2 3">DSM 23960</strain>
    </source>
</reference>
<feature type="domain" description="DUF6916" evidence="1">
    <location>
        <begin position="8"/>
        <end position="98"/>
    </location>
</feature>
<sequence length="99" mass="10979">MSDSLVFLTLEDFMPFVGREVLVDATPQPLAIRLDSAVPVIDTGLGQRTPFTLTFSTPWTTLLTEAHYPIQVGKQVAVIHLIPTQTAPGPRRFYHAVFN</sequence>
<comment type="caution">
    <text evidence="2">The sequence shown here is derived from an EMBL/GenBank/DDBJ whole genome shotgun (WGS) entry which is preliminary data.</text>
</comment>
<name>A0A7W6NP21_9CAUL</name>
<keyword evidence="3" id="KW-1185">Reference proteome</keyword>
<organism evidence="2 3">
    <name type="scientific">Brevundimonas lenta</name>
    <dbReference type="NCBI Taxonomy" id="424796"/>
    <lineage>
        <taxon>Bacteria</taxon>
        <taxon>Pseudomonadati</taxon>
        <taxon>Pseudomonadota</taxon>
        <taxon>Alphaproteobacteria</taxon>
        <taxon>Caulobacterales</taxon>
        <taxon>Caulobacteraceae</taxon>
        <taxon>Brevundimonas</taxon>
    </lineage>
</organism>
<protein>
    <recommendedName>
        <fullName evidence="1">DUF6916 domain-containing protein</fullName>
    </recommendedName>
</protein>
<dbReference type="Pfam" id="PF21880">
    <property type="entry name" value="DUF6916"/>
    <property type="match status" value="1"/>
</dbReference>
<dbReference type="AlphaFoldDB" id="A0A7W6NP21"/>